<gene>
    <name evidence="2" type="ORF">RSA11_04555</name>
</gene>
<protein>
    <recommendedName>
        <fullName evidence="1">HTH cro/C1-type domain-containing protein</fullName>
    </recommendedName>
</protein>
<dbReference type="RefSeq" id="WP_058713230.1">
    <property type="nucleotide sequence ID" value="NZ_LDQV01000012.1"/>
</dbReference>
<dbReference type="SMART" id="SM00530">
    <property type="entry name" value="HTH_XRE"/>
    <property type="match status" value="1"/>
</dbReference>
<dbReference type="Pfam" id="PF01381">
    <property type="entry name" value="HTH_3"/>
    <property type="match status" value="1"/>
</dbReference>
<evidence type="ECO:0000313" key="3">
    <source>
        <dbReference type="Proteomes" id="UP000072605"/>
    </source>
</evidence>
<dbReference type="PROSITE" id="PS50943">
    <property type="entry name" value="HTH_CROC1"/>
    <property type="match status" value="1"/>
</dbReference>
<dbReference type="InterPro" id="IPR010982">
    <property type="entry name" value="Lambda_DNA-bd_dom_sf"/>
</dbReference>
<dbReference type="SUPFAM" id="SSF47413">
    <property type="entry name" value="lambda repressor-like DNA-binding domains"/>
    <property type="match status" value="1"/>
</dbReference>
<name>A0AAW3MDR0_9BACL</name>
<dbReference type="EMBL" id="LDQV01000012">
    <property type="protein sequence ID" value="KTR27934.1"/>
    <property type="molecule type" value="Genomic_DNA"/>
</dbReference>
<dbReference type="CDD" id="cd00093">
    <property type="entry name" value="HTH_XRE"/>
    <property type="match status" value="1"/>
</dbReference>
<evidence type="ECO:0000259" key="1">
    <source>
        <dbReference type="PROSITE" id="PS50943"/>
    </source>
</evidence>
<evidence type="ECO:0000313" key="2">
    <source>
        <dbReference type="EMBL" id="KTR27934.1"/>
    </source>
</evidence>
<dbReference type="GO" id="GO:0003677">
    <property type="term" value="F:DNA binding"/>
    <property type="evidence" value="ECO:0007669"/>
    <property type="project" value="InterPro"/>
</dbReference>
<dbReference type="AlphaFoldDB" id="A0AAW3MDR0"/>
<accession>A0AAW3MDR0</accession>
<dbReference type="InterPro" id="IPR001387">
    <property type="entry name" value="Cro/C1-type_HTH"/>
</dbReference>
<dbReference type="Gene3D" id="1.10.260.40">
    <property type="entry name" value="lambda repressor-like DNA-binding domains"/>
    <property type="match status" value="1"/>
</dbReference>
<organism evidence="2 3">
    <name type="scientific">Exiguobacterium indicum</name>
    <dbReference type="NCBI Taxonomy" id="296995"/>
    <lineage>
        <taxon>Bacteria</taxon>
        <taxon>Bacillati</taxon>
        <taxon>Bacillota</taxon>
        <taxon>Bacilli</taxon>
        <taxon>Bacillales</taxon>
        <taxon>Bacillales Family XII. Incertae Sedis</taxon>
        <taxon>Exiguobacterium</taxon>
    </lineage>
</organism>
<reference evidence="2 3" key="1">
    <citation type="journal article" date="2016" name="Front. Microbiol.">
        <title>Genomic Resource of Rice Seed Associated Bacteria.</title>
        <authorList>
            <person name="Midha S."/>
            <person name="Bansal K."/>
            <person name="Sharma S."/>
            <person name="Kumar N."/>
            <person name="Patil P.P."/>
            <person name="Chaudhry V."/>
            <person name="Patil P.B."/>
        </authorList>
    </citation>
    <scope>NUCLEOTIDE SEQUENCE [LARGE SCALE GENOMIC DNA]</scope>
    <source>
        <strain evidence="2 3">RSA11</strain>
    </source>
</reference>
<proteinExistence type="predicted"/>
<dbReference type="Proteomes" id="UP000072605">
    <property type="component" value="Unassembled WGS sequence"/>
</dbReference>
<comment type="caution">
    <text evidence="2">The sequence shown here is derived from an EMBL/GenBank/DDBJ whole genome shotgun (WGS) entry which is preliminary data.</text>
</comment>
<feature type="domain" description="HTH cro/C1-type" evidence="1">
    <location>
        <begin position="11"/>
        <end position="67"/>
    </location>
</feature>
<sequence length="76" mass="8447">MVAEVQGRPHLINARKAKGISQKHIASKLGYTTSNQYSLMEKNRNVTIKVGQALAIARMLGTTVEELFFDEEVQVS</sequence>